<evidence type="ECO:0000313" key="3">
    <source>
        <dbReference type="Proteomes" id="UP000036932"/>
    </source>
</evidence>
<organism evidence="2 3">
    <name type="scientific">Paenibacillus solani</name>
    <dbReference type="NCBI Taxonomy" id="1705565"/>
    <lineage>
        <taxon>Bacteria</taxon>
        <taxon>Bacillati</taxon>
        <taxon>Bacillota</taxon>
        <taxon>Bacilli</taxon>
        <taxon>Bacillales</taxon>
        <taxon>Paenibacillaceae</taxon>
        <taxon>Paenibacillus</taxon>
    </lineage>
</organism>
<dbReference type="InterPro" id="IPR025237">
    <property type="entry name" value="DUF4183"/>
</dbReference>
<dbReference type="AlphaFoldDB" id="A0A0M1P663"/>
<sequence length="137" mass="14053">MPVIKPIITAVASIPVATGGTITTTVTPAVTRYFAVITEAMIGADSITMPATSFIDDAEAAITAFPALTGAEYYNVYINGMLQQLALSTLTTASLVLDTTDVLAGTPVLLEIASFTNTASAITTQPTISAPVITIIS</sequence>
<dbReference type="EMBL" id="LIUT01000001">
    <property type="protein sequence ID" value="KOR89795.1"/>
    <property type="molecule type" value="Genomic_DNA"/>
</dbReference>
<name>A0A0M1P663_9BACL</name>
<dbReference type="Pfam" id="PF13799">
    <property type="entry name" value="DUF4183"/>
    <property type="match status" value="1"/>
</dbReference>
<keyword evidence="3" id="KW-1185">Reference proteome</keyword>
<dbReference type="RefSeq" id="WP_054402813.1">
    <property type="nucleotide sequence ID" value="NZ_LIUT01000001.1"/>
</dbReference>
<feature type="domain" description="DUF4183" evidence="1">
    <location>
        <begin position="48"/>
        <end position="112"/>
    </location>
</feature>
<evidence type="ECO:0000313" key="2">
    <source>
        <dbReference type="EMBL" id="KOR89795.1"/>
    </source>
</evidence>
<dbReference type="Proteomes" id="UP000036932">
    <property type="component" value="Unassembled WGS sequence"/>
</dbReference>
<dbReference type="OrthoDB" id="2623159at2"/>
<reference evidence="3" key="1">
    <citation type="submission" date="2015-08" db="EMBL/GenBank/DDBJ databases">
        <title>Genome sequencing project for genomic taxonomy and phylogenomics of Bacillus-like bacteria.</title>
        <authorList>
            <person name="Liu B."/>
            <person name="Wang J."/>
            <person name="Zhu Y."/>
            <person name="Liu G."/>
            <person name="Chen Q."/>
            <person name="Chen Z."/>
            <person name="Lan J."/>
            <person name="Che J."/>
            <person name="Ge C."/>
            <person name="Shi H."/>
            <person name="Pan Z."/>
            <person name="Liu X."/>
        </authorList>
    </citation>
    <scope>NUCLEOTIDE SEQUENCE [LARGE SCALE GENOMIC DNA]</scope>
    <source>
        <strain evidence="3">FJAT-22460</strain>
    </source>
</reference>
<dbReference type="PATRIC" id="fig|1705565.3.peg.4423"/>
<comment type="caution">
    <text evidence="2">The sequence shown here is derived from an EMBL/GenBank/DDBJ whole genome shotgun (WGS) entry which is preliminary data.</text>
</comment>
<evidence type="ECO:0000259" key="1">
    <source>
        <dbReference type="Pfam" id="PF13799"/>
    </source>
</evidence>
<proteinExistence type="predicted"/>
<accession>A0A0M1P663</accession>
<protein>
    <recommendedName>
        <fullName evidence="1">DUF4183 domain-containing protein</fullName>
    </recommendedName>
</protein>
<gene>
    <name evidence="2" type="ORF">AM231_12040</name>
</gene>